<organism evidence="9 11">
    <name type="scientific">Chromobacterium sphagni</name>
    <dbReference type="NCBI Taxonomy" id="1903179"/>
    <lineage>
        <taxon>Bacteria</taxon>
        <taxon>Pseudomonadati</taxon>
        <taxon>Pseudomonadota</taxon>
        <taxon>Betaproteobacteria</taxon>
        <taxon>Neisseriales</taxon>
        <taxon>Chromobacteriaceae</taxon>
        <taxon>Chromobacterium</taxon>
    </lineage>
</organism>
<dbReference type="GO" id="GO:0016020">
    <property type="term" value="C:membrane"/>
    <property type="evidence" value="ECO:0007669"/>
    <property type="project" value="GOC"/>
</dbReference>
<dbReference type="STRING" id="1903179.BI347_19575"/>
<keyword evidence="2 7" id="KW-0441">Lipid A biosynthesis</keyword>
<evidence type="ECO:0000259" key="8">
    <source>
        <dbReference type="Pfam" id="PF04613"/>
    </source>
</evidence>
<dbReference type="Gene3D" id="2.160.10.10">
    <property type="entry name" value="Hexapeptide repeat proteins"/>
    <property type="match status" value="1"/>
</dbReference>
<dbReference type="GO" id="GO:0016410">
    <property type="term" value="F:N-acyltransferase activity"/>
    <property type="evidence" value="ECO:0007669"/>
    <property type="project" value="InterPro"/>
</dbReference>
<gene>
    <name evidence="7" type="primary">lpxD</name>
    <name evidence="10" type="ORF">BI344_18290</name>
    <name evidence="9" type="ORF">BI347_19575</name>
</gene>
<evidence type="ECO:0000256" key="3">
    <source>
        <dbReference type="ARBA" id="ARBA00022679"/>
    </source>
</evidence>
<dbReference type="Proteomes" id="UP000180088">
    <property type="component" value="Unassembled WGS sequence"/>
</dbReference>
<dbReference type="InterPro" id="IPR011004">
    <property type="entry name" value="Trimer_LpxA-like_sf"/>
</dbReference>
<dbReference type="CDD" id="cd03352">
    <property type="entry name" value="LbH_LpxD"/>
    <property type="match status" value="1"/>
</dbReference>
<comment type="caution">
    <text evidence="9">The sequence shown here is derived from an EMBL/GenBank/DDBJ whole genome shotgun (WGS) entry which is preliminary data.</text>
</comment>
<keyword evidence="12" id="KW-1185">Reference proteome</keyword>
<comment type="function">
    <text evidence="7">Catalyzes the N-acylation of UDP-3-O-acylglucosamine using 3-hydroxyacyl-ACP as the acyl donor. Is involved in the biosynthesis of lipid A, a phosphorylated glycolipid that anchors the lipopolysaccharide to the outer membrane of the cell.</text>
</comment>
<dbReference type="Pfam" id="PF00132">
    <property type="entry name" value="Hexapep"/>
    <property type="match status" value="2"/>
</dbReference>
<protein>
    <recommendedName>
        <fullName evidence="7">UDP-3-O-acylglucosamine N-acyltransferase</fullName>
        <ecNumber evidence="7">2.3.1.191</ecNumber>
    </recommendedName>
</protein>
<accession>A0A1S1WUD7</accession>
<comment type="catalytic activity">
    <reaction evidence="7">
        <text>a UDP-3-O-[(3R)-3-hydroxyacyl]-alpha-D-glucosamine + a (3R)-hydroxyacyl-[ACP] = a UDP-2-N,3-O-bis[(3R)-3-hydroxyacyl]-alpha-D-glucosamine + holo-[ACP] + H(+)</text>
        <dbReference type="Rhea" id="RHEA:53836"/>
        <dbReference type="Rhea" id="RHEA-COMP:9685"/>
        <dbReference type="Rhea" id="RHEA-COMP:9945"/>
        <dbReference type="ChEBI" id="CHEBI:15378"/>
        <dbReference type="ChEBI" id="CHEBI:64479"/>
        <dbReference type="ChEBI" id="CHEBI:78827"/>
        <dbReference type="ChEBI" id="CHEBI:137740"/>
        <dbReference type="ChEBI" id="CHEBI:137748"/>
        <dbReference type="EC" id="2.3.1.191"/>
    </reaction>
</comment>
<dbReference type="NCBIfam" id="TIGR01853">
    <property type="entry name" value="lipid_A_lpxD"/>
    <property type="match status" value="1"/>
</dbReference>
<comment type="subunit">
    <text evidence="7">Homotrimer.</text>
</comment>
<dbReference type="EMBL" id="MKCT01000035">
    <property type="protein sequence ID" value="OHX19468.1"/>
    <property type="molecule type" value="Genomic_DNA"/>
</dbReference>
<keyword evidence="1 7" id="KW-0444">Lipid biosynthesis</keyword>
<name>A0A1S1WUD7_9NEIS</name>
<evidence type="ECO:0000313" key="9">
    <source>
        <dbReference type="EMBL" id="OHX10720.1"/>
    </source>
</evidence>
<evidence type="ECO:0000256" key="4">
    <source>
        <dbReference type="ARBA" id="ARBA00022737"/>
    </source>
</evidence>
<keyword evidence="5 7" id="KW-0443">Lipid metabolism</keyword>
<dbReference type="GO" id="GO:0009245">
    <property type="term" value="P:lipid A biosynthetic process"/>
    <property type="evidence" value="ECO:0007669"/>
    <property type="project" value="UniProtKB-UniRule"/>
</dbReference>
<dbReference type="PANTHER" id="PTHR43378">
    <property type="entry name" value="UDP-3-O-ACYLGLUCOSAMINE N-ACYLTRANSFERASE"/>
    <property type="match status" value="1"/>
</dbReference>
<dbReference type="UniPathway" id="UPA00973"/>
<dbReference type="EC" id="2.3.1.191" evidence="7"/>
<dbReference type="NCBIfam" id="NF002060">
    <property type="entry name" value="PRK00892.1"/>
    <property type="match status" value="1"/>
</dbReference>
<dbReference type="RefSeq" id="WP_071113550.1">
    <property type="nucleotide sequence ID" value="NZ_MKCS01000003.1"/>
</dbReference>
<feature type="domain" description="UDP-3-O-[3-hydroxymyristoyl] glucosamine N-acyltransferase non-repeat region" evidence="8">
    <location>
        <begin position="20"/>
        <end position="87"/>
    </location>
</feature>
<evidence type="ECO:0000256" key="7">
    <source>
        <dbReference type="HAMAP-Rule" id="MF_00523"/>
    </source>
</evidence>
<dbReference type="PANTHER" id="PTHR43378:SF2">
    <property type="entry name" value="UDP-3-O-ACYLGLUCOSAMINE N-ACYLTRANSFERASE 1, MITOCHONDRIAL-RELATED"/>
    <property type="match status" value="1"/>
</dbReference>
<dbReference type="GO" id="GO:0103118">
    <property type="term" value="F:UDP-3-O-[(3R)-3-hydroxyacyl]-glucosamine N-acyltransferase activity"/>
    <property type="evidence" value="ECO:0007669"/>
    <property type="project" value="UniProtKB-EC"/>
</dbReference>
<dbReference type="InterPro" id="IPR001451">
    <property type="entry name" value="Hexapep"/>
</dbReference>
<evidence type="ECO:0000313" key="11">
    <source>
        <dbReference type="Proteomes" id="UP000180088"/>
    </source>
</evidence>
<dbReference type="InterPro" id="IPR007691">
    <property type="entry name" value="LpxD"/>
</dbReference>
<evidence type="ECO:0000313" key="12">
    <source>
        <dbReference type="Proteomes" id="UP000180280"/>
    </source>
</evidence>
<dbReference type="InterPro" id="IPR020573">
    <property type="entry name" value="UDP_GlcNAc_AcTrfase_non-rep"/>
</dbReference>
<dbReference type="Pfam" id="PF04613">
    <property type="entry name" value="LpxD"/>
    <property type="match status" value="1"/>
</dbReference>
<dbReference type="Gene3D" id="1.20.5.170">
    <property type="match status" value="1"/>
</dbReference>
<keyword evidence="3 7" id="KW-0808">Transferase</keyword>
<keyword evidence="6 7" id="KW-0012">Acyltransferase</keyword>
<dbReference type="HAMAP" id="MF_00523">
    <property type="entry name" value="LpxD"/>
    <property type="match status" value="1"/>
</dbReference>
<keyword evidence="4 7" id="KW-0677">Repeat</keyword>
<evidence type="ECO:0000256" key="5">
    <source>
        <dbReference type="ARBA" id="ARBA00023098"/>
    </source>
</evidence>
<dbReference type="EMBL" id="MKCS01000003">
    <property type="protein sequence ID" value="OHX10720.1"/>
    <property type="molecule type" value="Genomic_DNA"/>
</dbReference>
<evidence type="ECO:0000313" key="10">
    <source>
        <dbReference type="EMBL" id="OHX19468.1"/>
    </source>
</evidence>
<evidence type="ECO:0000256" key="1">
    <source>
        <dbReference type="ARBA" id="ARBA00022516"/>
    </source>
</evidence>
<dbReference type="SUPFAM" id="SSF51161">
    <property type="entry name" value="Trimeric LpxA-like enzymes"/>
    <property type="match status" value="1"/>
</dbReference>
<sequence>MSYTLAYIVEQLGGEVRGEDLAVSRLAPLESAQAGEIAFVGHAKFRRQMLASGAGALIVTEALAAELPGRSLIVAADPYLYFARLASLFHQQPRPRAGIHPRAVVGEGCRIAASCEIAANVTIGERVVIGERCRLLPGVVVGDDCVLGDDVTLHANVTIYHGCLIGSRVGVHSGSVIGADGFGLAWDKDHWFKIPQTGRVVLEDDVEIGANTTVDRGAMADTIIRRGAKIDNLVQIAHNVEIGEHTAIAGCVGIAGSAKIGARCTVGGAAMFVGHIEVADRTHIGGGTLVSKSIKEAGNYASSYPLQSMKDWLSNAVHVRHLDDFAKRIKQLERELETLKKSKEEPHE</sequence>
<comment type="similarity">
    <text evidence="7">Belongs to the transferase hexapeptide repeat family. LpxD subfamily.</text>
</comment>
<comment type="pathway">
    <text evidence="7">Bacterial outer membrane biogenesis; LPS lipid A biosynthesis.</text>
</comment>
<evidence type="ECO:0000256" key="6">
    <source>
        <dbReference type="ARBA" id="ARBA00023315"/>
    </source>
</evidence>
<reference evidence="11 12" key="1">
    <citation type="submission" date="2016-09" db="EMBL/GenBank/DDBJ databases">
        <title>Chromobacterium muskegensis sp. nov., an insecticidal bacterium isolated from Sphagnum bogs.</title>
        <authorList>
            <person name="Sparks M.E."/>
            <person name="Blackburn M.B."/>
            <person name="Gundersen-Rindal D.E."/>
            <person name="Mitchell A."/>
            <person name="Farrar R."/>
            <person name="Kuhar D."/>
        </authorList>
    </citation>
    <scope>NUCLEOTIDE SEQUENCE [LARGE SCALE GENOMIC DNA]</scope>
    <source>
        <strain evidence="10 12">14B-1</strain>
        <strain evidence="9 11">37-2</strain>
    </source>
</reference>
<feature type="active site" description="Proton acceptor" evidence="7">
    <location>
        <position position="238"/>
    </location>
</feature>
<dbReference type="OrthoDB" id="9784739at2"/>
<evidence type="ECO:0000256" key="2">
    <source>
        <dbReference type="ARBA" id="ARBA00022556"/>
    </source>
</evidence>
<proteinExistence type="inferred from homology"/>
<dbReference type="Proteomes" id="UP000180280">
    <property type="component" value="Unassembled WGS sequence"/>
</dbReference>
<dbReference type="Gene3D" id="3.40.1390.10">
    <property type="entry name" value="MurE/MurF, N-terminal domain"/>
    <property type="match status" value="1"/>
</dbReference>
<dbReference type="AlphaFoldDB" id="A0A1S1WUD7"/>